<gene>
    <name evidence="2" type="ORF">FQY79_12790</name>
</gene>
<evidence type="ECO:0000259" key="1">
    <source>
        <dbReference type="Pfam" id="PF00144"/>
    </source>
</evidence>
<dbReference type="InterPro" id="IPR001466">
    <property type="entry name" value="Beta-lactam-related"/>
</dbReference>
<dbReference type="SUPFAM" id="SSF56601">
    <property type="entry name" value="beta-lactamase/transpeptidase-like"/>
    <property type="match status" value="1"/>
</dbReference>
<reference evidence="2 3" key="1">
    <citation type="submission" date="2019-07" db="EMBL/GenBank/DDBJ databases">
        <title>Luteimonas sp. YD-1 nov., isolated from acidic soil.</title>
        <authorList>
            <person name="Zhou J."/>
        </authorList>
    </citation>
    <scope>NUCLEOTIDE SEQUENCE [LARGE SCALE GENOMIC DNA]</scope>
    <source>
        <strain evidence="2 3">YD-1</strain>
    </source>
</reference>
<dbReference type="Proteomes" id="UP000315949">
    <property type="component" value="Unassembled WGS sequence"/>
</dbReference>
<keyword evidence="3" id="KW-1185">Reference proteome</keyword>
<accession>A0A5C5TWU0</accession>
<evidence type="ECO:0000313" key="3">
    <source>
        <dbReference type="Proteomes" id="UP000315949"/>
    </source>
</evidence>
<dbReference type="EMBL" id="VOHE01000007">
    <property type="protein sequence ID" value="TWT17725.1"/>
    <property type="molecule type" value="Genomic_DNA"/>
</dbReference>
<dbReference type="OrthoDB" id="6963107at2"/>
<dbReference type="PANTHER" id="PTHR43283">
    <property type="entry name" value="BETA-LACTAMASE-RELATED"/>
    <property type="match status" value="1"/>
</dbReference>
<name>A0A5C5TWU0_9GAMM</name>
<dbReference type="PROSITE" id="PS51318">
    <property type="entry name" value="TAT"/>
    <property type="match status" value="1"/>
</dbReference>
<dbReference type="RefSeq" id="WP_146313296.1">
    <property type="nucleotide sequence ID" value="NZ_VOHE01000007.1"/>
</dbReference>
<dbReference type="PANTHER" id="PTHR43283:SF3">
    <property type="entry name" value="BETA-LACTAMASE FAMILY PROTEIN (AFU_ORTHOLOGUE AFUA_5G07500)"/>
    <property type="match status" value="1"/>
</dbReference>
<dbReference type="InterPro" id="IPR012338">
    <property type="entry name" value="Beta-lactam/transpept-like"/>
</dbReference>
<proteinExistence type="predicted"/>
<comment type="caution">
    <text evidence="2">The sequence shown here is derived from an EMBL/GenBank/DDBJ whole genome shotgun (WGS) entry which is preliminary data.</text>
</comment>
<dbReference type="InterPro" id="IPR050789">
    <property type="entry name" value="Diverse_Enzym_Activities"/>
</dbReference>
<dbReference type="Pfam" id="PF00144">
    <property type="entry name" value="Beta-lactamase"/>
    <property type="match status" value="1"/>
</dbReference>
<dbReference type="AlphaFoldDB" id="A0A5C5TWU0"/>
<feature type="domain" description="Beta-lactamase-related" evidence="1">
    <location>
        <begin position="45"/>
        <end position="398"/>
    </location>
</feature>
<dbReference type="Gene3D" id="3.40.710.10">
    <property type="entry name" value="DD-peptidase/beta-lactamase superfamily"/>
    <property type="match status" value="1"/>
</dbReference>
<evidence type="ECO:0000313" key="2">
    <source>
        <dbReference type="EMBL" id="TWT17725.1"/>
    </source>
</evidence>
<dbReference type="InterPro" id="IPR006311">
    <property type="entry name" value="TAT_signal"/>
</dbReference>
<protein>
    <submittedName>
        <fullName evidence="2">Beta-lactamase family protein</fullName>
    </submittedName>
</protein>
<organism evidence="2 3">
    <name type="scientific">Luteimonas wenzhouensis</name>
    <dbReference type="NCBI Taxonomy" id="2599615"/>
    <lineage>
        <taxon>Bacteria</taxon>
        <taxon>Pseudomonadati</taxon>
        <taxon>Pseudomonadota</taxon>
        <taxon>Gammaproteobacteria</taxon>
        <taxon>Lysobacterales</taxon>
        <taxon>Lysobacteraceae</taxon>
        <taxon>Luteimonas</taxon>
    </lineage>
</organism>
<sequence>MNARGDGLPAFGRRAFLQLAAGAMVAAAAPGAWAGARLDAVLERLRGFVEAGALPFASIRIARHGEVLAEAHIGGVEPVDAHSLHRIYSMTKPVVAAATVLLVEDGSLSLHDPVACYVPEFAGLRVLGADGATVPARPMTVAHLLSHSCGLANSWGDSPLAPRYREAGLVAARWMYDPRIRGLHGFAERLGRLPLAFQPGSAWLYGYGLDIAGLVVERVSGQRLGDFLRERVFAPLGMAATGFHVPVERAGHLAGIYAPGEGGLRRIEDGSERLPLAVPFADAGSSGLLSTLEDYGRFADMLAAGGERAGIRVMAPATARLLMAPHAPQAPLLEALEAFGRYAPGSVVQALGGVVRTDARSGPGSAGEYAWGGAAGTGFFAAPRIGLSMTLMTQVMPVAAGSARDVLRPMVYAALQARD</sequence>